<sequence>MIRHNGSTIPPVTSDRPTFVIVVGPQGCGKTTYAYALKEKLKCKSVLDSWDGNFRDLINMTSFAARCRAAGKQVETSLLGWRFLVLTNVARQEKLTKTRDKLESEGFSVEIMFFDEALKLLGMENRQYKPAAPEQGKSRPDVIGVGQQGSGKTTSFKLPDLNQMPRVIQLDDVQGETSFIFQQGLLTRIETRIDREEGMAIAGALTNHFQIMPNEIAPLTLGIDREKTKPCEHNWVPHSCPDIYQEDYLVCSKCGHHK</sequence>
<dbReference type="SUPFAM" id="SSF52540">
    <property type="entry name" value="P-loop containing nucleoside triphosphate hydrolases"/>
    <property type="match status" value="2"/>
</dbReference>
<dbReference type="Proteomes" id="UP000502753">
    <property type="component" value="Segment"/>
</dbReference>
<evidence type="ECO:0000256" key="1">
    <source>
        <dbReference type="SAM" id="MobiDB-lite"/>
    </source>
</evidence>
<reference evidence="2 3" key="1">
    <citation type="submission" date="2020-04" db="EMBL/GenBank/DDBJ databases">
        <title>Characterization and complete genome analysis of a novel phage JC01 infecting Cronobacter sakazakii.</title>
        <authorList>
            <person name="Jiang J."/>
            <person name="Zhao C."/>
            <person name="Tie D."/>
            <person name="Li Z."/>
        </authorList>
    </citation>
    <scope>NUCLEOTIDE SEQUENCE [LARGE SCALE GENOMIC DNA]</scope>
</reference>
<accession>A0A6M3YKL4</accession>
<dbReference type="KEGG" id="vg:62681206"/>
<evidence type="ECO:0000313" key="2">
    <source>
        <dbReference type="EMBL" id="QJI52286.1"/>
    </source>
</evidence>
<feature type="region of interest" description="Disordered" evidence="1">
    <location>
        <begin position="130"/>
        <end position="149"/>
    </location>
</feature>
<dbReference type="EMBL" id="MT330372">
    <property type="protein sequence ID" value="QJI52286.1"/>
    <property type="molecule type" value="Genomic_DNA"/>
</dbReference>
<name>A0A6M3YKL4_9CAUD</name>
<dbReference type="Gene3D" id="3.40.50.300">
    <property type="entry name" value="P-loop containing nucleotide triphosphate hydrolases"/>
    <property type="match status" value="1"/>
</dbReference>
<dbReference type="InterPro" id="IPR027417">
    <property type="entry name" value="P-loop_NTPase"/>
</dbReference>
<dbReference type="GeneID" id="62681206"/>
<dbReference type="RefSeq" id="YP_009998615.1">
    <property type="nucleotide sequence ID" value="NC_052989.1"/>
</dbReference>
<protein>
    <submittedName>
        <fullName evidence="2">Uncharacterized protein</fullName>
    </submittedName>
</protein>
<keyword evidence="3" id="KW-1185">Reference proteome</keyword>
<evidence type="ECO:0000313" key="3">
    <source>
        <dbReference type="Proteomes" id="UP000502753"/>
    </source>
</evidence>
<organism evidence="2 3">
    <name type="scientific">Cronobacter phage JC01</name>
    <dbReference type="NCBI Taxonomy" id="2729575"/>
    <lineage>
        <taxon>Viruses</taxon>
        <taxon>Duplodnaviria</taxon>
        <taxon>Heunggongvirae</taxon>
        <taxon>Uroviricota</taxon>
        <taxon>Caudoviricetes</taxon>
        <taxon>Casjensviridae</taxon>
        <taxon>Jacunavirus</taxon>
        <taxon>Jacunavirus JC01</taxon>
    </lineage>
</organism>
<proteinExistence type="predicted"/>